<dbReference type="Proteomes" id="UP001164250">
    <property type="component" value="Chromosome 9"/>
</dbReference>
<keyword evidence="2" id="KW-1185">Reference proteome</keyword>
<gene>
    <name evidence="1" type="ORF">Patl1_32725</name>
</gene>
<evidence type="ECO:0000313" key="1">
    <source>
        <dbReference type="EMBL" id="KAJ0088122.1"/>
    </source>
</evidence>
<organism evidence="1 2">
    <name type="scientific">Pistacia atlantica</name>
    <dbReference type="NCBI Taxonomy" id="434234"/>
    <lineage>
        <taxon>Eukaryota</taxon>
        <taxon>Viridiplantae</taxon>
        <taxon>Streptophyta</taxon>
        <taxon>Embryophyta</taxon>
        <taxon>Tracheophyta</taxon>
        <taxon>Spermatophyta</taxon>
        <taxon>Magnoliopsida</taxon>
        <taxon>eudicotyledons</taxon>
        <taxon>Gunneridae</taxon>
        <taxon>Pentapetalae</taxon>
        <taxon>rosids</taxon>
        <taxon>malvids</taxon>
        <taxon>Sapindales</taxon>
        <taxon>Anacardiaceae</taxon>
        <taxon>Pistacia</taxon>
    </lineage>
</organism>
<name>A0ACC1AN79_9ROSI</name>
<accession>A0ACC1AN79</accession>
<evidence type="ECO:0000313" key="2">
    <source>
        <dbReference type="Proteomes" id="UP001164250"/>
    </source>
</evidence>
<proteinExistence type="predicted"/>
<comment type="caution">
    <text evidence="1">The sequence shown here is derived from an EMBL/GenBank/DDBJ whole genome shotgun (WGS) entry which is preliminary data.</text>
</comment>
<protein>
    <submittedName>
        <fullName evidence="1">Uncharacterized protein</fullName>
    </submittedName>
</protein>
<reference evidence="2" key="1">
    <citation type="journal article" date="2023" name="G3 (Bethesda)">
        <title>Genome assembly and association tests identify interacting loci associated with vigor, precocity, and sex in interspecific pistachio rootstocks.</title>
        <authorList>
            <person name="Palmer W."/>
            <person name="Jacygrad E."/>
            <person name="Sagayaradj S."/>
            <person name="Cavanaugh K."/>
            <person name="Han R."/>
            <person name="Bertier L."/>
            <person name="Beede B."/>
            <person name="Kafkas S."/>
            <person name="Golino D."/>
            <person name="Preece J."/>
            <person name="Michelmore R."/>
        </authorList>
    </citation>
    <scope>NUCLEOTIDE SEQUENCE [LARGE SCALE GENOMIC DNA]</scope>
</reference>
<sequence length="62" mass="7272">MGWLINSMEEEIGQLYLFVPIAKDIWKIAKEEYSDVGNSTQIFELKSRLRETKQGNMTVTQY</sequence>
<dbReference type="EMBL" id="CM047905">
    <property type="protein sequence ID" value="KAJ0088122.1"/>
    <property type="molecule type" value="Genomic_DNA"/>
</dbReference>